<protein>
    <submittedName>
        <fullName evidence="1">Uncharacterized protein</fullName>
    </submittedName>
</protein>
<organism evidence="1 2">
    <name type="scientific">Rheinheimera aquimaris</name>
    <dbReference type="NCBI Taxonomy" id="412437"/>
    <lineage>
        <taxon>Bacteria</taxon>
        <taxon>Pseudomonadati</taxon>
        <taxon>Pseudomonadota</taxon>
        <taxon>Gammaproteobacteria</taxon>
        <taxon>Chromatiales</taxon>
        <taxon>Chromatiaceae</taxon>
        <taxon>Rheinheimera</taxon>
    </lineage>
</organism>
<proteinExistence type="predicted"/>
<reference evidence="1 2" key="1">
    <citation type="journal article" date="2019" name="Int. J. Syst. Evol. Microbiol.">
        <title>The Global Catalogue of Microorganisms (GCM) 10K type strain sequencing project: providing services to taxonomists for standard genome sequencing and annotation.</title>
        <authorList>
            <consortium name="The Broad Institute Genomics Platform"/>
            <consortium name="The Broad Institute Genome Sequencing Center for Infectious Disease"/>
            <person name="Wu L."/>
            <person name="Ma J."/>
        </authorList>
    </citation>
    <scope>NUCLEOTIDE SEQUENCE [LARGE SCALE GENOMIC DNA]</scope>
    <source>
        <strain evidence="1 2">JCM 14331</strain>
    </source>
</reference>
<dbReference type="RefSeq" id="WP_226767323.1">
    <property type="nucleotide sequence ID" value="NZ_BAAAEO010000003.1"/>
</dbReference>
<sequence>MTTEIIKHKYLQDCFIERDSETGSCHEIKALPPGEKPRKKASYVKHKDTFIGVFASTQGPVLFINQKLFFFTDQSWVVKLNKQANGNQFTLLQNGQKLFEADYQPPKPDPLDPWSDEESVDLFVWITAKRNDQEIAQMWTLEQ</sequence>
<comment type="caution">
    <text evidence="1">The sequence shown here is derived from an EMBL/GenBank/DDBJ whole genome shotgun (WGS) entry which is preliminary data.</text>
</comment>
<dbReference type="Proteomes" id="UP001501169">
    <property type="component" value="Unassembled WGS sequence"/>
</dbReference>
<keyword evidence="2" id="KW-1185">Reference proteome</keyword>
<gene>
    <name evidence="1" type="ORF">GCM10009098_17930</name>
</gene>
<evidence type="ECO:0000313" key="1">
    <source>
        <dbReference type="EMBL" id="GAA0550722.1"/>
    </source>
</evidence>
<accession>A0ABN1DS76</accession>
<evidence type="ECO:0000313" key="2">
    <source>
        <dbReference type="Proteomes" id="UP001501169"/>
    </source>
</evidence>
<name>A0ABN1DS76_9GAMM</name>
<dbReference type="EMBL" id="BAAAEO010000003">
    <property type="protein sequence ID" value="GAA0550722.1"/>
    <property type="molecule type" value="Genomic_DNA"/>
</dbReference>